<sequence>MCRVLFAVGEGEKMAPLVEAMVRASEKDPYKEARGKGSRHRDGWGYVLFNGGSLQHYRSIRPIFEDSPGVKTLVELLDGFSVLLVHSRAASQGSKGILNTQPFSLSSTGFSCWIYHNGDLNKAGLVERAGLDESSLKKASDSYVMALYVCRALHSVSKGELLRVYSSIMPFVNTSLNTGSLFISHEWVRGFITAYSRPEYLLKRENWDYVRQILLRSRDVFAVASSTLELYYEAKWNSLRNGTALYLEISPEEGRFTVDELVMG</sequence>
<dbReference type="GO" id="GO:0016787">
    <property type="term" value="F:hydrolase activity"/>
    <property type="evidence" value="ECO:0007669"/>
    <property type="project" value="UniProtKB-KW"/>
</dbReference>
<gene>
    <name evidence="3" type="ordered locus">TGAM_0721</name>
</gene>
<dbReference type="EMBL" id="CP001398">
    <property type="protein sequence ID" value="ACS33223.1"/>
    <property type="molecule type" value="Genomic_DNA"/>
</dbReference>
<evidence type="ECO:0000313" key="4">
    <source>
        <dbReference type="Proteomes" id="UP000001488"/>
    </source>
</evidence>
<dbReference type="Pfam" id="PF13230">
    <property type="entry name" value="GATase_4"/>
    <property type="match status" value="1"/>
</dbReference>
<dbReference type="STRING" id="593117.TGAM_0721"/>
<feature type="domain" description="Glutamine amidotransferase type-2" evidence="2">
    <location>
        <begin position="2"/>
        <end position="250"/>
    </location>
</feature>
<accession>C5A4R1</accession>
<dbReference type="InterPro" id="IPR017932">
    <property type="entry name" value="GATase_2_dom"/>
</dbReference>
<dbReference type="PROSITE" id="PS51278">
    <property type="entry name" value="GATASE_TYPE_2"/>
    <property type="match status" value="1"/>
</dbReference>
<dbReference type="Proteomes" id="UP000001488">
    <property type="component" value="Chromosome"/>
</dbReference>
<dbReference type="PANTHER" id="PTHR42824:SF1">
    <property type="entry name" value="GLUTAMINE AMIDOTRANSFERASE YAFJ-RELATED"/>
    <property type="match status" value="1"/>
</dbReference>
<dbReference type="SUPFAM" id="SSF56235">
    <property type="entry name" value="N-terminal nucleophile aminohydrolases (Ntn hydrolases)"/>
    <property type="match status" value="1"/>
</dbReference>
<dbReference type="OrthoDB" id="350529at2157"/>
<dbReference type="eggNOG" id="arCOG03639">
    <property type="taxonomic scope" value="Archaea"/>
</dbReference>
<proteinExistence type="predicted"/>
<keyword evidence="3" id="KW-0378">Hydrolase</keyword>
<keyword evidence="4" id="KW-1185">Reference proteome</keyword>
<dbReference type="InterPro" id="IPR026869">
    <property type="entry name" value="EgtC-like"/>
</dbReference>
<dbReference type="PaxDb" id="593117-TGAM_0721"/>
<protein>
    <submittedName>
        <fullName evidence="3">N-terminal aminohydrolase (Ntn hydrolase), putative</fullName>
    </submittedName>
</protein>
<dbReference type="HOGENOM" id="CLU_086262_0_0_2"/>
<dbReference type="PANTHER" id="PTHR42824">
    <property type="entry name" value="GLUTAMINE AMIDOTRANSFERASE"/>
    <property type="match status" value="1"/>
</dbReference>
<dbReference type="KEGG" id="tga:TGAM_0721"/>
<dbReference type="InterPro" id="IPR029055">
    <property type="entry name" value="Ntn_hydrolases_N"/>
</dbReference>
<evidence type="ECO:0000256" key="1">
    <source>
        <dbReference type="ARBA" id="ARBA00022962"/>
    </source>
</evidence>
<dbReference type="PATRIC" id="fig|593117.10.peg.721"/>
<evidence type="ECO:0000259" key="2">
    <source>
        <dbReference type="PROSITE" id="PS51278"/>
    </source>
</evidence>
<keyword evidence="1" id="KW-0315">Glutamine amidotransferase</keyword>
<dbReference type="Gene3D" id="3.60.20.10">
    <property type="entry name" value="Glutamine Phosphoribosylpyrophosphate, subunit 1, domain 1"/>
    <property type="match status" value="1"/>
</dbReference>
<reference evidence="3 4" key="1">
    <citation type="journal article" date="2007" name="Genome Biol.">
        <title>Genome analysis and genome-wide proteomics of Thermococcus gammatolerans, the most radioresistant organism known amongst the Archaea.</title>
        <authorList>
            <person name="Zivanovic Y."/>
            <person name="Armengaud J."/>
            <person name="Lagorce A."/>
            <person name="Leplat C."/>
            <person name="Guerin P."/>
            <person name="Dutertre M."/>
            <person name="Anthouard V."/>
            <person name="Forterre P."/>
            <person name="Wincker P."/>
            <person name="Confalonieri F."/>
        </authorList>
    </citation>
    <scope>NUCLEOTIDE SEQUENCE [LARGE SCALE GENOMIC DNA]</scope>
    <source>
        <strain evidence="4">DSM 15229 / JCM 11827 / EJ3</strain>
    </source>
</reference>
<evidence type="ECO:0000313" key="3">
    <source>
        <dbReference type="EMBL" id="ACS33223.1"/>
    </source>
</evidence>
<name>C5A4R1_THEGJ</name>
<dbReference type="AlphaFoldDB" id="C5A4R1"/>
<organism evidence="3 4">
    <name type="scientific">Thermococcus gammatolerans (strain DSM 15229 / JCM 11827 / EJ3)</name>
    <dbReference type="NCBI Taxonomy" id="593117"/>
    <lineage>
        <taxon>Archaea</taxon>
        <taxon>Methanobacteriati</taxon>
        <taxon>Methanobacteriota</taxon>
        <taxon>Thermococci</taxon>
        <taxon>Thermococcales</taxon>
        <taxon>Thermococcaceae</taxon>
        <taxon>Thermococcus</taxon>
    </lineage>
</organism>